<evidence type="ECO:0000313" key="2">
    <source>
        <dbReference type="EMBL" id="MCE5167066.1"/>
    </source>
</evidence>
<reference evidence="2 3" key="1">
    <citation type="journal article" date="2021" name="BMC Genomics">
        <title>Datura genome reveals duplications of psychoactive alkaloid biosynthetic genes and high mutation rate following tissue culture.</title>
        <authorList>
            <person name="Rajewski A."/>
            <person name="Carter-House D."/>
            <person name="Stajich J."/>
            <person name="Litt A."/>
        </authorList>
    </citation>
    <scope>NUCLEOTIDE SEQUENCE [LARGE SCALE GENOMIC DNA]</scope>
    <source>
        <strain evidence="2">AR-01</strain>
    </source>
</reference>
<dbReference type="Proteomes" id="UP000823775">
    <property type="component" value="Unassembled WGS sequence"/>
</dbReference>
<evidence type="ECO:0000313" key="3">
    <source>
        <dbReference type="Proteomes" id="UP000823775"/>
    </source>
</evidence>
<protein>
    <submittedName>
        <fullName evidence="2">Uncharacterized protein</fullName>
    </submittedName>
</protein>
<proteinExistence type="predicted"/>
<name>A0ABS8Y5X4_DATST</name>
<comment type="caution">
    <text evidence="2">The sequence shown here is derived from an EMBL/GenBank/DDBJ whole genome shotgun (WGS) entry which is preliminary data.</text>
</comment>
<evidence type="ECO:0000256" key="1">
    <source>
        <dbReference type="SAM" id="MobiDB-lite"/>
    </source>
</evidence>
<feature type="region of interest" description="Disordered" evidence="1">
    <location>
        <begin position="27"/>
        <end position="55"/>
    </location>
</feature>
<organism evidence="2 3">
    <name type="scientific">Datura stramonium</name>
    <name type="common">Jimsonweed</name>
    <name type="synonym">Common thornapple</name>
    <dbReference type="NCBI Taxonomy" id="4076"/>
    <lineage>
        <taxon>Eukaryota</taxon>
        <taxon>Viridiplantae</taxon>
        <taxon>Streptophyta</taxon>
        <taxon>Embryophyta</taxon>
        <taxon>Tracheophyta</taxon>
        <taxon>Spermatophyta</taxon>
        <taxon>Magnoliopsida</taxon>
        <taxon>eudicotyledons</taxon>
        <taxon>Gunneridae</taxon>
        <taxon>Pentapetalae</taxon>
        <taxon>asterids</taxon>
        <taxon>lamiids</taxon>
        <taxon>Solanales</taxon>
        <taxon>Solanaceae</taxon>
        <taxon>Solanoideae</taxon>
        <taxon>Datureae</taxon>
        <taxon>Datura</taxon>
    </lineage>
</organism>
<sequence length="68" mass="7471">MSAGSSSGLVFGWDDWFGSGQRGWSPTLVRRQREKKGEKMKGRRRPVVFGGGRRNRGRGFSVAASDLG</sequence>
<feature type="non-terminal residue" evidence="2">
    <location>
        <position position="68"/>
    </location>
</feature>
<gene>
    <name evidence="2" type="ORF">HAX54_035536</name>
</gene>
<keyword evidence="3" id="KW-1185">Reference proteome</keyword>
<dbReference type="EMBL" id="JACEIK010046443">
    <property type="protein sequence ID" value="MCE5167066.1"/>
    <property type="molecule type" value="Genomic_DNA"/>
</dbReference>
<accession>A0ABS8Y5X4</accession>